<dbReference type="AlphaFoldDB" id="A0A147BHE0"/>
<dbReference type="EC" id="2.4.1.-" evidence="10"/>
<name>A0A147BHE0_IXORI</name>
<dbReference type="InterPro" id="IPR002659">
    <property type="entry name" value="Glyco_trans_31"/>
</dbReference>
<keyword evidence="5 10" id="KW-0812">Transmembrane</keyword>
<evidence type="ECO:0000256" key="2">
    <source>
        <dbReference type="ARBA" id="ARBA00008661"/>
    </source>
</evidence>
<dbReference type="GO" id="GO:0000139">
    <property type="term" value="C:Golgi membrane"/>
    <property type="evidence" value="ECO:0007669"/>
    <property type="project" value="UniProtKB-SubCell"/>
</dbReference>
<keyword evidence="6 10" id="KW-0735">Signal-anchor</keyword>
<comment type="subcellular location">
    <subcellularLocation>
        <location evidence="1 10">Golgi apparatus membrane</location>
        <topology evidence="1 10">Single-pass type II membrane protein</topology>
    </subcellularLocation>
</comment>
<dbReference type="PANTHER" id="PTHR11214:SF376">
    <property type="entry name" value="HEXOSYLTRANSFERASE"/>
    <property type="match status" value="1"/>
</dbReference>
<evidence type="ECO:0000256" key="3">
    <source>
        <dbReference type="ARBA" id="ARBA00022676"/>
    </source>
</evidence>
<dbReference type="EMBL" id="GEGO01005226">
    <property type="protein sequence ID" value="JAR90178.1"/>
    <property type="molecule type" value="Transcribed_RNA"/>
</dbReference>
<keyword evidence="9 10" id="KW-0472">Membrane</keyword>
<evidence type="ECO:0000256" key="5">
    <source>
        <dbReference type="ARBA" id="ARBA00022692"/>
    </source>
</evidence>
<feature type="transmembrane region" description="Helical" evidence="10">
    <location>
        <begin position="12"/>
        <end position="30"/>
    </location>
</feature>
<organism evidence="11">
    <name type="scientific">Ixodes ricinus</name>
    <name type="common">Common tick</name>
    <name type="synonym">Acarus ricinus</name>
    <dbReference type="NCBI Taxonomy" id="34613"/>
    <lineage>
        <taxon>Eukaryota</taxon>
        <taxon>Metazoa</taxon>
        <taxon>Ecdysozoa</taxon>
        <taxon>Arthropoda</taxon>
        <taxon>Chelicerata</taxon>
        <taxon>Arachnida</taxon>
        <taxon>Acari</taxon>
        <taxon>Parasitiformes</taxon>
        <taxon>Ixodida</taxon>
        <taxon>Ixodoidea</taxon>
        <taxon>Ixodidae</taxon>
        <taxon>Ixodinae</taxon>
        <taxon>Ixodes</taxon>
    </lineage>
</organism>
<evidence type="ECO:0000313" key="11">
    <source>
        <dbReference type="EMBL" id="JAR90178.1"/>
    </source>
</evidence>
<comment type="similarity">
    <text evidence="2 10">Belongs to the glycosyltransferase 31 family.</text>
</comment>
<evidence type="ECO:0000256" key="4">
    <source>
        <dbReference type="ARBA" id="ARBA00022679"/>
    </source>
</evidence>
<protein>
    <recommendedName>
        <fullName evidence="10">Hexosyltransferase</fullName>
        <ecNumber evidence="10">2.4.1.-</ecNumber>
    </recommendedName>
</protein>
<keyword evidence="3 10" id="KW-0328">Glycosyltransferase</keyword>
<proteinExistence type="inferred from homology"/>
<accession>A0A147BHE0</accession>
<keyword evidence="8 10" id="KW-0333">Golgi apparatus</keyword>
<evidence type="ECO:0000256" key="7">
    <source>
        <dbReference type="ARBA" id="ARBA00022989"/>
    </source>
</evidence>
<evidence type="ECO:0000256" key="1">
    <source>
        <dbReference type="ARBA" id="ARBA00004323"/>
    </source>
</evidence>
<evidence type="ECO:0000256" key="6">
    <source>
        <dbReference type="ARBA" id="ARBA00022968"/>
    </source>
</evidence>
<dbReference type="Pfam" id="PF01762">
    <property type="entry name" value="Galactosyl_T"/>
    <property type="match status" value="1"/>
</dbReference>
<dbReference type="GO" id="GO:0006493">
    <property type="term" value="P:protein O-linked glycosylation"/>
    <property type="evidence" value="ECO:0007669"/>
    <property type="project" value="TreeGrafter"/>
</dbReference>
<evidence type="ECO:0000256" key="8">
    <source>
        <dbReference type="ARBA" id="ARBA00023034"/>
    </source>
</evidence>
<dbReference type="PANTHER" id="PTHR11214">
    <property type="entry name" value="BETA-1,3-N-ACETYLGLUCOSAMINYLTRANSFERASE"/>
    <property type="match status" value="1"/>
</dbReference>
<dbReference type="GO" id="GO:0016758">
    <property type="term" value="F:hexosyltransferase activity"/>
    <property type="evidence" value="ECO:0007669"/>
    <property type="project" value="InterPro"/>
</dbReference>
<dbReference type="Gene3D" id="3.90.550.50">
    <property type="match status" value="1"/>
</dbReference>
<evidence type="ECO:0000256" key="10">
    <source>
        <dbReference type="RuleBase" id="RU363063"/>
    </source>
</evidence>
<feature type="non-terminal residue" evidence="11">
    <location>
        <position position="1"/>
    </location>
</feature>
<sequence>IPMALRAKLKRNASILCLVVFTYIVVFKAVHLPAVIDQTDSVLRGLNPQRCVHDPVPCPRIVYPERDNESLIDLKNFSYVLDAKPCSESGEENLLVLVHSAADHFAQRDSIRTSWGAGSGWLKNLTIKVVFLLARTPEESLQDLIAHENRRHGDTVQGDFVDSYHNLTYKHVMGLRWAVDRCASVDHVLKMDDDIFVHLFRLSEILGSAAAMKPRTILCYVQKQMPVSRSEGGKWRVRESDYPGSFFEDYCSGWAYITDVGSARAVVAESRFRPYFWVDDVHVTGTLARMAGLTLAKMNRAFTTEADSLSLWSQDSQRRRLDWRFAFGPTWGDVDLVSRAHRKVLWCRRNACACCFRASSGGDAEKDVFGRRSGVKGAAAGRAVVRRVSRR</sequence>
<reference evidence="11" key="1">
    <citation type="journal article" date="2018" name="PLoS Negl. Trop. Dis.">
        <title>Sialome diversity of ticks revealed by RNAseq of single tick salivary glands.</title>
        <authorList>
            <person name="Perner J."/>
            <person name="Kropackova S."/>
            <person name="Kopacek P."/>
            <person name="Ribeiro J.M."/>
        </authorList>
    </citation>
    <scope>NUCLEOTIDE SEQUENCE</scope>
    <source>
        <strain evidence="11">Siblings of single egg batch collected in Ceske Budejovice</strain>
        <tissue evidence="11">Salivary glands</tissue>
    </source>
</reference>
<evidence type="ECO:0000256" key="9">
    <source>
        <dbReference type="ARBA" id="ARBA00023136"/>
    </source>
</evidence>
<keyword evidence="7 10" id="KW-1133">Transmembrane helix</keyword>
<keyword evidence="4 11" id="KW-0808">Transferase</keyword>